<dbReference type="PROSITE" id="PS50157">
    <property type="entry name" value="ZINC_FINGER_C2H2_2"/>
    <property type="match status" value="1"/>
</dbReference>
<evidence type="ECO:0000256" key="4">
    <source>
        <dbReference type="PROSITE-ProRule" id="PRU00042"/>
    </source>
</evidence>
<dbReference type="Pfam" id="PF02037">
    <property type="entry name" value="SAP"/>
    <property type="match status" value="1"/>
</dbReference>
<dbReference type="PROSITE" id="PS00518">
    <property type="entry name" value="ZF_RING_1"/>
    <property type="match status" value="1"/>
</dbReference>
<dbReference type="PANTHER" id="PTHR14134">
    <property type="entry name" value="E3 UBIQUITIN-PROTEIN LIGASE RAD18"/>
    <property type="match status" value="1"/>
</dbReference>
<dbReference type="InterPro" id="IPR039577">
    <property type="entry name" value="Rad18"/>
</dbReference>
<feature type="compositionally biased region" description="Basic and acidic residues" evidence="5">
    <location>
        <begin position="335"/>
        <end position="349"/>
    </location>
</feature>
<dbReference type="GO" id="GO:0061630">
    <property type="term" value="F:ubiquitin protein ligase activity"/>
    <property type="evidence" value="ECO:0007669"/>
    <property type="project" value="InterPro"/>
</dbReference>
<feature type="compositionally biased region" description="Polar residues" evidence="5">
    <location>
        <begin position="271"/>
        <end position="288"/>
    </location>
</feature>
<dbReference type="PANTHER" id="PTHR14134:SF2">
    <property type="entry name" value="E3 UBIQUITIN-PROTEIN LIGASE RAD18"/>
    <property type="match status" value="1"/>
</dbReference>
<dbReference type="InterPro" id="IPR003034">
    <property type="entry name" value="SAP_dom"/>
</dbReference>
<proteinExistence type="predicted"/>
<keyword evidence="2 4" id="KW-0863">Zinc-finger</keyword>
<dbReference type="EMBL" id="JAMWBK010000001">
    <property type="protein sequence ID" value="KAJ8908935.1"/>
    <property type="molecule type" value="Genomic_DNA"/>
</dbReference>
<dbReference type="InterPro" id="IPR013083">
    <property type="entry name" value="Znf_RING/FYVE/PHD"/>
</dbReference>
<dbReference type="GO" id="GO:0008270">
    <property type="term" value="F:zinc ion binding"/>
    <property type="evidence" value="ECO:0007669"/>
    <property type="project" value="UniProtKB-KW"/>
</dbReference>
<feature type="domain" description="C2H2-type" evidence="7">
    <location>
        <begin position="103"/>
        <end position="130"/>
    </location>
</feature>
<keyword evidence="10" id="KW-1185">Reference proteome</keyword>
<accession>A0AAV8V301</accession>
<dbReference type="GO" id="GO:0006513">
    <property type="term" value="P:protein monoubiquitination"/>
    <property type="evidence" value="ECO:0007669"/>
    <property type="project" value="InterPro"/>
</dbReference>
<evidence type="ECO:0008006" key="11">
    <source>
        <dbReference type="Google" id="ProtNLM"/>
    </source>
</evidence>
<dbReference type="PROSITE" id="PS50089">
    <property type="entry name" value="ZF_RING_2"/>
    <property type="match status" value="1"/>
</dbReference>
<dbReference type="GO" id="GO:0097505">
    <property type="term" value="C:Rad6-Rad18 complex"/>
    <property type="evidence" value="ECO:0007669"/>
    <property type="project" value="TreeGrafter"/>
</dbReference>
<evidence type="ECO:0000256" key="3">
    <source>
        <dbReference type="ARBA" id="ARBA00022833"/>
    </source>
</evidence>
<keyword evidence="1" id="KW-0479">Metal-binding</keyword>
<dbReference type="GO" id="GO:0006301">
    <property type="term" value="P:DNA damage tolerance"/>
    <property type="evidence" value="ECO:0007669"/>
    <property type="project" value="InterPro"/>
</dbReference>
<dbReference type="SUPFAM" id="SSF57850">
    <property type="entry name" value="RING/U-box"/>
    <property type="match status" value="1"/>
</dbReference>
<evidence type="ECO:0000259" key="7">
    <source>
        <dbReference type="PROSITE" id="PS50157"/>
    </source>
</evidence>
<evidence type="ECO:0000313" key="10">
    <source>
        <dbReference type="Proteomes" id="UP001157974"/>
    </source>
</evidence>
<dbReference type="SMART" id="SM00184">
    <property type="entry name" value="RING"/>
    <property type="match status" value="1"/>
</dbReference>
<name>A0AAV8V301_9RHOD</name>
<dbReference type="Gene3D" id="3.30.40.10">
    <property type="entry name" value="Zinc/RING finger domain, C3HC4 (zinc finger)"/>
    <property type="match status" value="1"/>
</dbReference>
<evidence type="ECO:0000256" key="1">
    <source>
        <dbReference type="ARBA" id="ARBA00022723"/>
    </source>
</evidence>
<dbReference type="GO" id="GO:0003697">
    <property type="term" value="F:single-stranded DNA binding"/>
    <property type="evidence" value="ECO:0007669"/>
    <property type="project" value="InterPro"/>
</dbReference>
<feature type="compositionally biased region" description="Polar residues" evidence="5">
    <location>
        <begin position="235"/>
        <end position="250"/>
    </location>
</feature>
<feature type="region of interest" description="Disordered" evidence="5">
    <location>
        <begin position="230"/>
        <end position="304"/>
    </location>
</feature>
<dbReference type="Proteomes" id="UP001157974">
    <property type="component" value="Unassembled WGS sequence"/>
</dbReference>
<dbReference type="InterPro" id="IPR001841">
    <property type="entry name" value="Znf_RING"/>
</dbReference>
<feature type="domain" description="SAP" evidence="8">
    <location>
        <begin position="152"/>
        <end position="186"/>
    </location>
</feature>
<reference evidence="9 10" key="1">
    <citation type="journal article" date="2023" name="Nat. Commun.">
        <title>Origin of minicircular mitochondrial genomes in red algae.</title>
        <authorList>
            <person name="Lee Y."/>
            <person name="Cho C.H."/>
            <person name="Lee Y.M."/>
            <person name="Park S.I."/>
            <person name="Yang J.H."/>
            <person name="West J.A."/>
            <person name="Bhattacharya D."/>
            <person name="Yoon H.S."/>
        </authorList>
    </citation>
    <scope>NUCLEOTIDE SEQUENCE [LARGE SCALE GENOMIC DNA]</scope>
    <source>
        <strain evidence="9 10">CCMP1338</strain>
        <tissue evidence="9">Whole cell</tissue>
    </source>
</reference>
<evidence type="ECO:0000259" key="6">
    <source>
        <dbReference type="PROSITE" id="PS50089"/>
    </source>
</evidence>
<keyword evidence="3" id="KW-0862">Zinc</keyword>
<evidence type="ECO:0000256" key="5">
    <source>
        <dbReference type="SAM" id="MobiDB-lite"/>
    </source>
</evidence>
<protein>
    <recommendedName>
        <fullName evidence="11">RING-type E3 ubiquitin transferase RAD18</fullName>
    </recommendedName>
</protein>
<evidence type="ECO:0000256" key="2">
    <source>
        <dbReference type="ARBA" id="ARBA00022771"/>
    </source>
</evidence>
<dbReference type="InterPro" id="IPR017907">
    <property type="entry name" value="Znf_RING_CS"/>
</dbReference>
<evidence type="ECO:0000259" key="8">
    <source>
        <dbReference type="PROSITE" id="PS50800"/>
    </source>
</evidence>
<dbReference type="PROSITE" id="PS50800">
    <property type="entry name" value="SAP"/>
    <property type="match status" value="1"/>
</dbReference>
<dbReference type="SMART" id="SM00513">
    <property type="entry name" value="SAP"/>
    <property type="match status" value="1"/>
</dbReference>
<dbReference type="GO" id="GO:0005634">
    <property type="term" value="C:nucleus"/>
    <property type="evidence" value="ECO:0007669"/>
    <property type="project" value="TreeGrafter"/>
</dbReference>
<dbReference type="InterPro" id="IPR013087">
    <property type="entry name" value="Znf_C2H2_type"/>
</dbReference>
<comment type="caution">
    <text evidence="9">The sequence shown here is derived from an EMBL/GenBank/DDBJ whole genome shotgun (WGS) entry which is preliminary data.</text>
</comment>
<organism evidence="9 10">
    <name type="scientific">Rhodosorus marinus</name>
    <dbReference type="NCBI Taxonomy" id="101924"/>
    <lineage>
        <taxon>Eukaryota</taxon>
        <taxon>Rhodophyta</taxon>
        <taxon>Stylonematophyceae</taxon>
        <taxon>Stylonematales</taxon>
        <taxon>Stylonemataceae</taxon>
        <taxon>Rhodosorus</taxon>
    </lineage>
</organism>
<dbReference type="AlphaFoldDB" id="A0AAV8V301"/>
<dbReference type="Pfam" id="PF13923">
    <property type="entry name" value="zf-C3HC4_2"/>
    <property type="match status" value="1"/>
</dbReference>
<sequence>MEEEEELKPDRFQCMNRLESSLKCAICKEFLETPMMLKDCFHVYCSICIRRWYQKSDKCPSCPTRVKSTNSFINLKPLVPFLQGWQQVKSLSAMGCIATSEKSVCPLCNIQFAGKEQLKEHVRDCSGEAPRIPEPTESYTFEKPAEMQSIWFKGMKDTQVRSKLHDLGLRTHGSRQVLEDRYREYAVRRNATVDMWKQLGYCKKEDVIRREIVREEDSFIRGQKAEARLGPLLRGSQSQASGNDNPSDDSFQALIDRARSTMEKSRKRPRSASQGSNFATSEQGTQNSKELKPDCGLPDPPVEVPKTELIDITDEDMIVVCEDTDQKVAAAAGPGHERLSPVREDDKLVGDGAPPKGPALSVEDEQINKSEAGPGLSPDVLKRIALHREAALERQRRNAELRKRSNASKDQP</sequence>
<feature type="region of interest" description="Disordered" evidence="5">
    <location>
        <begin position="329"/>
        <end position="380"/>
    </location>
</feature>
<gene>
    <name evidence="9" type="ORF">NDN08_005635</name>
</gene>
<feature type="domain" description="RING-type" evidence="6">
    <location>
        <begin position="24"/>
        <end position="62"/>
    </location>
</feature>
<evidence type="ECO:0000313" key="9">
    <source>
        <dbReference type="EMBL" id="KAJ8908935.1"/>
    </source>
</evidence>